<comment type="caution">
    <text evidence="2">The sequence shown here is derived from an EMBL/GenBank/DDBJ whole genome shotgun (WGS) entry which is preliminary data.</text>
</comment>
<keyword evidence="3" id="KW-1185">Reference proteome</keyword>
<proteinExistence type="predicted"/>
<dbReference type="RefSeq" id="WP_268942445.1">
    <property type="nucleotide sequence ID" value="NZ_JAPTYD010000016.1"/>
</dbReference>
<dbReference type="EMBL" id="JAPTYD010000016">
    <property type="protein sequence ID" value="MCZ0962422.1"/>
    <property type="molecule type" value="Genomic_DNA"/>
</dbReference>
<feature type="region of interest" description="Disordered" evidence="1">
    <location>
        <begin position="37"/>
        <end position="67"/>
    </location>
</feature>
<gene>
    <name evidence="2" type="ORF">OU682_12410</name>
</gene>
<evidence type="ECO:0000256" key="1">
    <source>
        <dbReference type="SAM" id="MobiDB-lite"/>
    </source>
</evidence>
<accession>A0ABT4J5L7</accession>
<evidence type="ECO:0000313" key="2">
    <source>
        <dbReference type="EMBL" id="MCZ0962422.1"/>
    </source>
</evidence>
<name>A0ABT4J5L7_9RHOB</name>
<protein>
    <submittedName>
        <fullName evidence="2">Uncharacterized protein</fullName>
    </submittedName>
</protein>
<dbReference type="Proteomes" id="UP001149822">
    <property type="component" value="Unassembled WGS sequence"/>
</dbReference>
<sequence>MSATVLAARSDAALIRFLTRQGNGPQGRRIRQVLPARSRLTGPPELPRQAPAEVSLRPTMPWLGGNGRGMAELPAALPGLFGPPKPNAAVNPFGAKPFEKSCLMQRFGSFDHF</sequence>
<organism evidence="2 3">
    <name type="scientific">Paracoccus benzoatiresistens</name>
    <dbReference type="NCBI Taxonomy" id="2997341"/>
    <lineage>
        <taxon>Bacteria</taxon>
        <taxon>Pseudomonadati</taxon>
        <taxon>Pseudomonadota</taxon>
        <taxon>Alphaproteobacteria</taxon>
        <taxon>Rhodobacterales</taxon>
        <taxon>Paracoccaceae</taxon>
        <taxon>Paracoccus</taxon>
    </lineage>
</organism>
<reference evidence="2" key="1">
    <citation type="submission" date="2022-12" db="EMBL/GenBank/DDBJ databases">
        <title>Paracoccus sp. EF6 isolated from a lake water.</title>
        <authorList>
            <person name="Liu H."/>
        </authorList>
    </citation>
    <scope>NUCLEOTIDE SEQUENCE</scope>
    <source>
        <strain evidence="2">EF6</strain>
    </source>
</reference>
<evidence type="ECO:0000313" key="3">
    <source>
        <dbReference type="Proteomes" id="UP001149822"/>
    </source>
</evidence>